<proteinExistence type="predicted"/>
<reference evidence="1 2" key="1">
    <citation type="submission" date="2020-08" db="EMBL/GenBank/DDBJ databases">
        <title>Plant Genome Project.</title>
        <authorList>
            <person name="Zhang R.-G."/>
        </authorList>
    </citation>
    <scope>NUCLEOTIDE SEQUENCE [LARGE SCALE GENOMIC DNA]</scope>
    <source>
        <tissue evidence="1">Rhizome</tissue>
    </source>
</reference>
<protein>
    <submittedName>
        <fullName evidence="1">Uncharacterized protein</fullName>
    </submittedName>
</protein>
<sequence>MTTRLGVGLAFVEEFELVLRLCRYILDLQLRGRPREAPPRLARRLPRRPDLGGALKEVPGHLRPRAALPDLPRSPALRRLEDIHQLFALQGLSMGDLSTLSFLEMPYLIMIYSRSRGKLEWP</sequence>
<dbReference type="Proteomes" id="UP000734854">
    <property type="component" value="Unassembled WGS sequence"/>
</dbReference>
<evidence type="ECO:0000313" key="1">
    <source>
        <dbReference type="EMBL" id="KAG6483066.1"/>
    </source>
</evidence>
<dbReference type="EMBL" id="JACMSC010000016">
    <property type="protein sequence ID" value="KAG6483066.1"/>
    <property type="molecule type" value="Genomic_DNA"/>
</dbReference>
<accession>A0A8J5FDL4</accession>
<keyword evidence="2" id="KW-1185">Reference proteome</keyword>
<dbReference type="AlphaFoldDB" id="A0A8J5FDL4"/>
<organism evidence="1 2">
    <name type="scientific">Zingiber officinale</name>
    <name type="common">Ginger</name>
    <name type="synonym">Amomum zingiber</name>
    <dbReference type="NCBI Taxonomy" id="94328"/>
    <lineage>
        <taxon>Eukaryota</taxon>
        <taxon>Viridiplantae</taxon>
        <taxon>Streptophyta</taxon>
        <taxon>Embryophyta</taxon>
        <taxon>Tracheophyta</taxon>
        <taxon>Spermatophyta</taxon>
        <taxon>Magnoliopsida</taxon>
        <taxon>Liliopsida</taxon>
        <taxon>Zingiberales</taxon>
        <taxon>Zingiberaceae</taxon>
        <taxon>Zingiber</taxon>
    </lineage>
</organism>
<name>A0A8J5FDL4_ZINOF</name>
<comment type="caution">
    <text evidence="1">The sequence shown here is derived from an EMBL/GenBank/DDBJ whole genome shotgun (WGS) entry which is preliminary data.</text>
</comment>
<gene>
    <name evidence="1" type="ORF">ZIOFF_059706</name>
</gene>
<evidence type="ECO:0000313" key="2">
    <source>
        <dbReference type="Proteomes" id="UP000734854"/>
    </source>
</evidence>